<feature type="transmembrane region" description="Helical" evidence="1">
    <location>
        <begin position="532"/>
        <end position="550"/>
    </location>
</feature>
<keyword evidence="3" id="KW-1185">Reference proteome</keyword>
<dbReference type="Proteomes" id="UP001273505">
    <property type="component" value="Unassembled WGS sequence"/>
</dbReference>
<feature type="transmembrane region" description="Helical" evidence="1">
    <location>
        <begin position="255"/>
        <end position="286"/>
    </location>
</feature>
<evidence type="ECO:0000313" key="2">
    <source>
        <dbReference type="EMBL" id="MDX6849451.1"/>
    </source>
</evidence>
<feature type="transmembrane region" description="Helical" evidence="1">
    <location>
        <begin position="429"/>
        <end position="448"/>
    </location>
</feature>
<feature type="transmembrane region" description="Helical" evidence="1">
    <location>
        <begin position="340"/>
        <end position="360"/>
    </location>
</feature>
<evidence type="ECO:0008006" key="4">
    <source>
        <dbReference type="Google" id="ProtNLM"/>
    </source>
</evidence>
<feature type="transmembrane region" description="Helical" evidence="1">
    <location>
        <begin position="98"/>
        <end position="126"/>
    </location>
</feature>
<dbReference type="PANTHER" id="PTHR30569:SF0">
    <property type="entry name" value="CYTOSINE PERMEASE"/>
    <property type="match status" value="1"/>
</dbReference>
<proteinExistence type="predicted"/>
<name>A0ABU4RX32_9GAMM</name>
<feature type="transmembrane region" description="Helical" evidence="1">
    <location>
        <begin position="224"/>
        <end position="243"/>
    </location>
</feature>
<feature type="transmembrane region" description="Helical" evidence="1">
    <location>
        <begin position="169"/>
        <end position="191"/>
    </location>
</feature>
<gene>
    <name evidence="2" type="ORF">SCD92_08775</name>
</gene>
<keyword evidence="1" id="KW-0812">Transmembrane</keyword>
<sequence>MTNNNEFECTPVRPECLQPARHFAASYSGEHVAGTEFVIGALFVVWGVGVQDILWGLLWGNLLAVLSWGLICAPIAVSTRLTLYAYLERIGGKGIINLYSIVNGILFCVLAGTMITVSASAARILFDIPPQVDWYPTSPGFVVVAVLVGVLVTFVAAKGFRRVAIFSQICAPWMILMFLVGALTMLSILAAQTPEVPGQGVGQRLLSIADSHIWQGEKDSEFSLWHVAAFAWVANLAMHGGLSDMTLLRYARRSSYGFFSVLGMFIGHYAAWLCAGVMGAGAAFLLKTSIQQLDAGAVAYQALGATGILVVIIAGWTTSNPTIYRAGLAFQSLHPRWNRSVVTVVTGVVTTVIACFPFVFTQLMDFVGLMGLILAPVGAVIVTEHWLFPRMGLTRYWNLYRGGYLNWPACLAWGLSLLAAWGFNALGLHLFFLLLPTWITATLIYIALATLSGARELFTEQAARYELNEADRRQREREYLMRQRGKKSTAASDHRPVIQTVAISVAALSLVWCLALGVQGLRTGSIELVKDWLLIPTVLYMVTATLWSFLKEQQGRSFGSD</sequence>
<evidence type="ECO:0000256" key="1">
    <source>
        <dbReference type="SAM" id="Phobius"/>
    </source>
</evidence>
<keyword evidence="1" id="KW-1133">Transmembrane helix</keyword>
<feature type="transmembrane region" description="Helical" evidence="1">
    <location>
        <begin position="65"/>
        <end position="86"/>
    </location>
</feature>
<keyword evidence="1" id="KW-0472">Membrane</keyword>
<dbReference type="RefSeq" id="WP_302722852.1">
    <property type="nucleotide sequence ID" value="NZ_JAULRU010000570.1"/>
</dbReference>
<feature type="transmembrane region" description="Helical" evidence="1">
    <location>
        <begin position="298"/>
        <end position="319"/>
    </location>
</feature>
<feature type="transmembrane region" description="Helical" evidence="1">
    <location>
        <begin position="497"/>
        <end position="520"/>
    </location>
</feature>
<dbReference type="InterPro" id="IPR030191">
    <property type="entry name" value="CodB"/>
</dbReference>
<organism evidence="2 3">
    <name type="scientific">Gilvimarinus gilvus</name>
    <dbReference type="NCBI Taxonomy" id="3058038"/>
    <lineage>
        <taxon>Bacteria</taxon>
        <taxon>Pseudomonadati</taxon>
        <taxon>Pseudomonadota</taxon>
        <taxon>Gammaproteobacteria</taxon>
        <taxon>Cellvibrionales</taxon>
        <taxon>Cellvibrionaceae</taxon>
        <taxon>Gilvimarinus</taxon>
    </lineage>
</organism>
<reference evidence="2 3" key="1">
    <citation type="submission" date="2023-11" db="EMBL/GenBank/DDBJ databases">
        <title>Gilvimarinus fulvus sp. nov., isolated from the surface of Kelp.</title>
        <authorList>
            <person name="Sun Y.Y."/>
            <person name="Gong Y."/>
            <person name="Du Z.J."/>
        </authorList>
    </citation>
    <scope>NUCLEOTIDE SEQUENCE [LARGE SCALE GENOMIC DNA]</scope>
    <source>
        <strain evidence="2 3">SDUM040013</strain>
    </source>
</reference>
<protein>
    <recommendedName>
        <fullName evidence="4">Nucleoside transporter</fullName>
    </recommendedName>
</protein>
<dbReference type="EMBL" id="JAXAFO010000012">
    <property type="protein sequence ID" value="MDX6849451.1"/>
    <property type="molecule type" value="Genomic_DNA"/>
</dbReference>
<dbReference type="PANTHER" id="PTHR30569">
    <property type="entry name" value="CYTOSINE TRANSPORTER CODB"/>
    <property type="match status" value="1"/>
</dbReference>
<feature type="transmembrane region" description="Helical" evidence="1">
    <location>
        <begin position="404"/>
        <end position="423"/>
    </location>
</feature>
<evidence type="ECO:0000313" key="3">
    <source>
        <dbReference type="Proteomes" id="UP001273505"/>
    </source>
</evidence>
<feature type="transmembrane region" description="Helical" evidence="1">
    <location>
        <begin position="37"/>
        <end position="59"/>
    </location>
</feature>
<feature type="transmembrane region" description="Helical" evidence="1">
    <location>
        <begin position="138"/>
        <end position="157"/>
    </location>
</feature>
<comment type="caution">
    <text evidence="2">The sequence shown here is derived from an EMBL/GenBank/DDBJ whole genome shotgun (WGS) entry which is preliminary data.</text>
</comment>
<feature type="transmembrane region" description="Helical" evidence="1">
    <location>
        <begin position="366"/>
        <end position="383"/>
    </location>
</feature>
<accession>A0ABU4RX32</accession>
<dbReference type="Gene3D" id="1.10.4160.10">
    <property type="entry name" value="Hydantoin permease"/>
    <property type="match status" value="1"/>
</dbReference>